<feature type="domain" description="Mannosyl-glycoprotein endo-beta-N-acetylglucosamidase-like" evidence="4">
    <location>
        <begin position="51"/>
        <end position="210"/>
    </location>
</feature>
<dbReference type="GO" id="GO:0004040">
    <property type="term" value="F:amidase activity"/>
    <property type="evidence" value="ECO:0007669"/>
    <property type="project" value="InterPro"/>
</dbReference>
<dbReference type="RefSeq" id="WP_057771174.1">
    <property type="nucleotide sequence ID" value="NZ_JQAT01000010.1"/>
</dbReference>
<evidence type="ECO:0000313" key="5">
    <source>
        <dbReference type="EMBL" id="KRN27276.1"/>
    </source>
</evidence>
<proteinExistence type="inferred from homology"/>
<dbReference type="InterPro" id="IPR051056">
    <property type="entry name" value="Glycosyl_Hydrolase_73"/>
</dbReference>
<evidence type="ECO:0000313" key="7">
    <source>
        <dbReference type="Proteomes" id="UP000051645"/>
    </source>
</evidence>
<dbReference type="PANTHER" id="PTHR33308:SF10">
    <property type="entry name" value="EXO-GLUCOSAMINIDASE LYTG"/>
    <property type="match status" value="1"/>
</dbReference>
<evidence type="ECO:0000256" key="2">
    <source>
        <dbReference type="ARBA" id="ARBA00022801"/>
    </source>
</evidence>
<dbReference type="PANTHER" id="PTHR33308">
    <property type="entry name" value="PEPTIDOGLYCAN HYDROLASE FLGJ"/>
    <property type="match status" value="1"/>
</dbReference>
<dbReference type="Proteomes" id="UP000051751">
    <property type="component" value="Unassembled WGS sequence"/>
</dbReference>
<dbReference type="PATRIC" id="fig|81857.3.peg.686"/>
<dbReference type="OrthoDB" id="977752at2"/>
<dbReference type="EMBL" id="JQAT01000010">
    <property type="protein sequence ID" value="KRN27276.1"/>
    <property type="molecule type" value="Genomic_DNA"/>
</dbReference>
<dbReference type="Gene3D" id="1.10.530.10">
    <property type="match status" value="1"/>
</dbReference>
<reference evidence="7 8" key="1">
    <citation type="journal article" date="2015" name="Genome Announc.">
        <title>Expanding the biotechnology potential of lactobacilli through comparative genomics of 213 strains and associated genera.</title>
        <authorList>
            <person name="Sun Z."/>
            <person name="Harris H.M."/>
            <person name="McCann A."/>
            <person name="Guo C."/>
            <person name="Argimon S."/>
            <person name="Zhang W."/>
            <person name="Yang X."/>
            <person name="Jeffery I.B."/>
            <person name="Cooney J.C."/>
            <person name="Kagawa T.F."/>
            <person name="Liu W."/>
            <person name="Song Y."/>
            <person name="Salvetti E."/>
            <person name="Wrobel A."/>
            <person name="Rasinkangas P."/>
            <person name="Parkhill J."/>
            <person name="Rea M.C."/>
            <person name="O'Sullivan O."/>
            <person name="Ritari J."/>
            <person name="Douillard F.P."/>
            <person name="Paul Ross R."/>
            <person name="Yang R."/>
            <person name="Briner A.E."/>
            <person name="Felis G.E."/>
            <person name="de Vos W.M."/>
            <person name="Barrangou R."/>
            <person name="Klaenhammer T.R."/>
            <person name="Caufield P.W."/>
            <person name="Cui Y."/>
            <person name="Zhang H."/>
            <person name="O'Toole P.W."/>
        </authorList>
    </citation>
    <scope>NUCLEOTIDE SEQUENCE [LARGE SCALE GENOMIC DNA]</scope>
    <source>
        <strain evidence="5 8">ATCC BAA-66</strain>
        <strain evidence="6 7">DSM 13344</strain>
    </source>
</reference>
<evidence type="ECO:0000256" key="3">
    <source>
        <dbReference type="SAM" id="Phobius"/>
    </source>
</evidence>
<evidence type="ECO:0000256" key="1">
    <source>
        <dbReference type="ARBA" id="ARBA00010266"/>
    </source>
</evidence>
<dbReference type="STRING" id="81857.IV38_GL000682"/>
<keyword evidence="7" id="KW-1185">Reference proteome</keyword>
<sequence>MAKKRGRKQQQQANLIVIFLGILLAATFVVIIGARFLGNAVDFDVNQQSRQESESVQAQRQQFIRNLAPYAQELQKTYHILPSITLAQAALESNWGQSSLASRYHNLFGVKSEDPANSQVLTTREYVNGEWQEVHARFRVYANDDASLLAHAQLLANGTDWNPQQYSDVLQATNYRTAAQALSDDGYATDPSYAEKLINVIETYHLSQYDQ</sequence>
<keyword evidence="3" id="KW-0812">Transmembrane</keyword>
<gene>
    <name evidence="5" type="ORF">IV38_GL000682</name>
    <name evidence="6" type="ORF">IV40_GL000539</name>
</gene>
<dbReference type="Pfam" id="PF01832">
    <property type="entry name" value="Glucosaminidase"/>
    <property type="match status" value="1"/>
</dbReference>
<keyword evidence="3" id="KW-1133">Transmembrane helix</keyword>
<dbReference type="Gene3D" id="4.10.80.30">
    <property type="entry name" value="DNA polymerase, domain 6"/>
    <property type="match status" value="1"/>
</dbReference>
<dbReference type="SMART" id="SM00047">
    <property type="entry name" value="LYZ2"/>
    <property type="match status" value="1"/>
</dbReference>
<dbReference type="AlphaFoldDB" id="A0A0R2FQI2"/>
<keyword evidence="2" id="KW-0378">Hydrolase</keyword>
<comment type="caution">
    <text evidence="5">The sequence shown here is derived from an EMBL/GenBank/DDBJ whole genome shotgun (WGS) entry which is preliminary data.</text>
</comment>
<protein>
    <submittedName>
        <fullName evidence="5">N-acetylmuramidase</fullName>
    </submittedName>
</protein>
<dbReference type="InterPro" id="IPR002901">
    <property type="entry name" value="MGlyc_endo_b_GlcNAc-like_dom"/>
</dbReference>
<evidence type="ECO:0000313" key="6">
    <source>
        <dbReference type="EMBL" id="KRN29941.1"/>
    </source>
</evidence>
<name>A0A0R2FQI2_9LACO</name>
<accession>A0A0R2FQI2</accession>
<comment type="similarity">
    <text evidence="1">Belongs to the glycosyl hydrolase 73 family.</text>
</comment>
<dbReference type="Proteomes" id="UP000051645">
    <property type="component" value="Unassembled WGS sequence"/>
</dbReference>
<organism evidence="5 8">
    <name type="scientific">Lactobacillus selangorensis</name>
    <dbReference type="NCBI Taxonomy" id="81857"/>
    <lineage>
        <taxon>Bacteria</taxon>
        <taxon>Bacillati</taxon>
        <taxon>Bacillota</taxon>
        <taxon>Bacilli</taxon>
        <taxon>Lactobacillales</taxon>
        <taxon>Lactobacillaceae</taxon>
        <taxon>Lactobacillus</taxon>
    </lineage>
</organism>
<dbReference type="PRINTS" id="PR01002">
    <property type="entry name" value="FLGFLGJ"/>
</dbReference>
<evidence type="ECO:0000259" key="4">
    <source>
        <dbReference type="SMART" id="SM00047"/>
    </source>
</evidence>
<feature type="transmembrane region" description="Helical" evidence="3">
    <location>
        <begin position="12"/>
        <end position="37"/>
    </location>
</feature>
<evidence type="ECO:0000313" key="8">
    <source>
        <dbReference type="Proteomes" id="UP000051751"/>
    </source>
</evidence>
<keyword evidence="3" id="KW-0472">Membrane</keyword>
<dbReference type="EMBL" id="JQAZ01000010">
    <property type="protein sequence ID" value="KRN29941.1"/>
    <property type="molecule type" value="Genomic_DNA"/>
</dbReference>